<name>A0ABQ8SM06_PERAM</name>
<proteinExistence type="predicted"/>
<dbReference type="PANTHER" id="PTHR47326:SF1">
    <property type="entry name" value="HTH PSQ-TYPE DOMAIN-CONTAINING PROTEIN"/>
    <property type="match status" value="1"/>
</dbReference>
<gene>
    <name evidence="1" type="ORF">ANN_23765</name>
</gene>
<dbReference type="InterPro" id="IPR036397">
    <property type="entry name" value="RNaseH_sf"/>
</dbReference>
<accession>A0ABQ8SM06</accession>
<sequence>MQTRFDILKYANERARENTTREESDKRKSTEFSKLSNRARKVVFSDESTFHVYGPTAWPPRSPDLTPLDFFFWGYIKDIVYKTVVADLDDLHRRIVAACATVTPEMLRNTWQELEYRLDICRATRDPAEFFECLVTVDETPVHEVEARWEPCPKKSFRSKWRLCSGIRREFFCWTGCPTVRPLTMITTAIHCNFAIAFSKAPKENGGAAFFSNMAGHMAVSTPFPPCVL</sequence>
<reference evidence="1 2" key="1">
    <citation type="journal article" date="2022" name="Allergy">
        <title>Genome assembly and annotation of Periplaneta americana reveal a comprehensive cockroach allergen profile.</title>
        <authorList>
            <person name="Wang L."/>
            <person name="Xiong Q."/>
            <person name="Saelim N."/>
            <person name="Wang L."/>
            <person name="Nong W."/>
            <person name="Wan A.T."/>
            <person name="Shi M."/>
            <person name="Liu X."/>
            <person name="Cao Q."/>
            <person name="Hui J.H.L."/>
            <person name="Sookrung N."/>
            <person name="Leung T.F."/>
            <person name="Tungtrongchitr A."/>
            <person name="Tsui S.K.W."/>
        </authorList>
    </citation>
    <scope>NUCLEOTIDE SEQUENCE [LARGE SCALE GENOMIC DNA]</scope>
    <source>
        <strain evidence="1">PWHHKU_190912</strain>
    </source>
</reference>
<dbReference type="Gene3D" id="3.30.420.10">
    <property type="entry name" value="Ribonuclease H-like superfamily/Ribonuclease H"/>
    <property type="match status" value="1"/>
</dbReference>
<evidence type="ECO:0000313" key="2">
    <source>
        <dbReference type="Proteomes" id="UP001148838"/>
    </source>
</evidence>
<evidence type="ECO:0008006" key="3">
    <source>
        <dbReference type="Google" id="ProtNLM"/>
    </source>
</evidence>
<comment type="caution">
    <text evidence="1">The sequence shown here is derived from an EMBL/GenBank/DDBJ whole genome shotgun (WGS) entry which is preliminary data.</text>
</comment>
<evidence type="ECO:0000313" key="1">
    <source>
        <dbReference type="EMBL" id="KAJ4435189.1"/>
    </source>
</evidence>
<dbReference type="EMBL" id="JAJSOF020000025">
    <property type="protein sequence ID" value="KAJ4435189.1"/>
    <property type="molecule type" value="Genomic_DNA"/>
</dbReference>
<protein>
    <recommendedName>
        <fullName evidence="3">PiggyBac transposable element-derived protein domain-containing protein</fullName>
    </recommendedName>
</protein>
<dbReference type="PANTHER" id="PTHR47326">
    <property type="entry name" value="TRANSPOSABLE ELEMENT TC3 TRANSPOSASE-LIKE PROTEIN"/>
    <property type="match status" value="1"/>
</dbReference>
<organism evidence="1 2">
    <name type="scientific">Periplaneta americana</name>
    <name type="common">American cockroach</name>
    <name type="synonym">Blatta americana</name>
    <dbReference type="NCBI Taxonomy" id="6978"/>
    <lineage>
        <taxon>Eukaryota</taxon>
        <taxon>Metazoa</taxon>
        <taxon>Ecdysozoa</taxon>
        <taxon>Arthropoda</taxon>
        <taxon>Hexapoda</taxon>
        <taxon>Insecta</taxon>
        <taxon>Pterygota</taxon>
        <taxon>Neoptera</taxon>
        <taxon>Polyneoptera</taxon>
        <taxon>Dictyoptera</taxon>
        <taxon>Blattodea</taxon>
        <taxon>Blattoidea</taxon>
        <taxon>Blattidae</taxon>
        <taxon>Blattinae</taxon>
        <taxon>Periplaneta</taxon>
    </lineage>
</organism>
<dbReference type="Proteomes" id="UP001148838">
    <property type="component" value="Unassembled WGS sequence"/>
</dbReference>
<keyword evidence="2" id="KW-1185">Reference proteome</keyword>